<comment type="caution">
    <text evidence="1">The sequence shown here is derived from an EMBL/GenBank/DDBJ whole genome shotgun (WGS) entry which is preliminary data.</text>
</comment>
<proteinExistence type="predicted"/>
<accession>A0ABP7NF24</accession>
<evidence type="ECO:0008006" key="3">
    <source>
        <dbReference type="Google" id="ProtNLM"/>
    </source>
</evidence>
<dbReference type="RefSeq" id="WP_345115160.1">
    <property type="nucleotide sequence ID" value="NZ_BAABDH010000085.1"/>
</dbReference>
<evidence type="ECO:0000313" key="1">
    <source>
        <dbReference type="EMBL" id="GAA3944025.1"/>
    </source>
</evidence>
<dbReference type="Proteomes" id="UP001499909">
    <property type="component" value="Unassembled WGS sequence"/>
</dbReference>
<dbReference type="EMBL" id="BAABDH010000085">
    <property type="protein sequence ID" value="GAA3944025.1"/>
    <property type="molecule type" value="Genomic_DNA"/>
</dbReference>
<organism evidence="1 2">
    <name type="scientific">Hymenobacter algoricola</name>
    <dbReference type="NCBI Taxonomy" id="486267"/>
    <lineage>
        <taxon>Bacteria</taxon>
        <taxon>Pseudomonadati</taxon>
        <taxon>Bacteroidota</taxon>
        <taxon>Cytophagia</taxon>
        <taxon>Cytophagales</taxon>
        <taxon>Hymenobacteraceae</taxon>
        <taxon>Hymenobacter</taxon>
    </lineage>
</organism>
<reference evidence="2" key="1">
    <citation type="journal article" date="2019" name="Int. J. Syst. Evol. Microbiol.">
        <title>The Global Catalogue of Microorganisms (GCM) 10K type strain sequencing project: providing services to taxonomists for standard genome sequencing and annotation.</title>
        <authorList>
            <consortium name="The Broad Institute Genomics Platform"/>
            <consortium name="The Broad Institute Genome Sequencing Center for Infectious Disease"/>
            <person name="Wu L."/>
            <person name="Ma J."/>
        </authorList>
    </citation>
    <scope>NUCLEOTIDE SEQUENCE [LARGE SCALE GENOMIC DNA]</scope>
    <source>
        <strain evidence="2">JCM 17214</strain>
    </source>
</reference>
<keyword evidence="2" id="KW-1185">Reference proteome</keyword>
<protein>
    <recommendedName>
        <fullName evidence="3">Outer membrane protein beta-barrel domain-containing protein</fullName>
    </recommendedName>
</protein>
<sequence>MDKKILLSLICALWVYNSAAQQRKLKLGISAGLVRSFVYPQNFSTKGRDDYVHAEGQIGYMLSLHVEKPLTSRIAYNFGARFLSTPTYYDVALLVPNAFLVTHTWRAERRNYRFYNGLSYTILERGNRKLRTFGGLLAGVETQRIQIDHTKFSFYETYANNLAVNFDYTSSMEPIWLMGTELGLGVRLFNGVDLSLLYNYNFTHTPKINYTSTISYEGPPGSPRTSTGTLTGRPNFAAAELVIWFN</sequence>
<gene>
    <name evidence="1" type="ORF">GCM10022406_28190</name>
</gene>
<evidence type="ECO:0000313" key="2">
    <source>
        <dbReference type="Proteomes" id="UP001499909"/>
    </source>
</evidence>
<name>A0ABP7NF24_9BACT</name>